<feature type="region of interest" description="Disordered" evidence="1">
    <location>
        <begin position="28"/>
        <end position="53"/>
    </location>
</feature>
<reference evidence="3" key="1">
    <citation type="journal article" date="2019" name="Int. J. Syst. Evol. Microbiol.">
        <title>The Global Catalogue of Microorganisms (GCM) 10K type strain sequencing project: providing services to taxonomists for standard genome sequencing and annotation.</title>
        <authorList>
            <consortium name="The Broad Institute Genomics Platform"/>
            <consortium name="The Broad Institute Genome Sequencing Center for Infectious Disease"/>
            <person name="Wu L."/>
            <person name="Ma J."/>
        </authorList>
    </citation>
    <scope>NUCLEOTIDE SEQUENCE [LARGE SCALE GENOMIC DNA]</scope>
    <source>
        <strain evidence="3">IBRC-M 10813</strain>
    </source>
</reference>
<comment type="caution">
    <text evidence="2">The sequence shown here is derived from an EMBL/GenBank/DDBJ whole genome shotgun (WGS) entry which is preliminary data.</text>
</comment>
<sequence>MRLVLRLSGWHALLHVSFESGYDPVCREEEADTGVQGRPIDGERKKTGPPFAI</sequence>
<accession>A0ABV8JGH1</accession>
<keyword evidence="3" id="KW-1185">Reference proteome</keyword>
<evidence type="ECO:0000256" key="1">
    <source>
        <dbReference type="SAM" id="MobiDB-lite"/>
    </source>
</evidence>
<gene>
    <name evidence="2" type="ORF">ACFOUO_08605</name>
</gene>
<dbReference type="EMBL" id="JBHSAP010000009">
    <property type="protein sequence ID" value="MFC4076870.1"/>
    <property type="molecule type" value="Genomic_DNA"/>
</dbReference>
<dbReference type="Proteomes" id="UP001595843">
    <property type="component" value="Unassembled WGS sequence"/>
</dbReference>
<proteinExistence type="predicted"/>
<name>A0ABV8JGH1_9BACL</name>
<protein>
    <submittedName>
        <fullName evidence="2">Uncharacterized protein</fullName>
    </submittedName>
</protein>
<organism evidence="2 3">
    <name type="scientific">Salinithrix halophila</name>
    <dbReference type="NCBI Taxonomy" id="1485204"/>
    <lineage>
        <taxon>Bacteria</taxon>
        <taxon>Bacillati</taxon>
        <taxon>Bacillota</taxon>
        <taxon>Bacilli</taxon>
        <taxon>Bacillales</taxon>
        <taxon>Thermoactinomycetaceae</taxon>
        <taxon>Salinithrix</taxon>
    </lineage>
</organism>
<evidence type="ECO:0000313" key="3">
    <source>
        <dbReference type="Proteomes" id="UP001595843"/>
    </source>
</evidence>
<evidence type="ECO:0000313" key="2">
    <source>
        <dbReference type="EMBL" id="MFC4076870.1"/>
    </source>
</evidence>